<dbReference type="Gene3D" id="3.40.50.150">
    <property type="entry name" value="Vaccinia Virus protein VP39"/>
    <property type="match status" value="1"/>
</dbReference>
<dbReference type="EMBL" id="POUA01000216">
    <property type="protein sequence ID" value="PZG38752.1"/>
    <property type="molecule type" value="Genomic_DNA"/>
</dbReference>
<dbReference type="GO" id="GO:0032259">
    <property type="term" value="P:methylation"/>
    <property type="evidence" value="ECO:0007669"/>
    <property type="project" value="UniProtKB-KW"/>
</dbReference>
<gene>
    <name evidence="2" type="ORF">C1I98_24295</name>
</gene>
<feature type="domain" description="Methyltransferase" evidence="1">
    <location>
        <begin position="63"/>
        <end position="163"/>
    </location>
</feature>
<evidence type="ECO:0000313" key="2">
    <source>
        <dbReference type="EMBL" id="PZG38752.1"/>
    </source>
</evidence>
<name>A0A2W2FT53_9ACTN</name>
<dbReference type="Proteomes" id="UP000248544">
    <property type="component" value="Unassembled WGS sequence"/>
</dbReference>
<keyword evidence="2" id="KW-0489">Methyltransferase</keyword>
<evidence type="ECO:0000259" key="1">
    <source>
        <dbReference type="Pfam" id="PF13649"/>
    </source>
</evidence>
<sequence>MTVEIIDDSHKETFVPTLSPQTAHDWIARWDVQQEGYLPDREDRFTALVDAVEAAAGRPDPLVIDIGCGPGSLAVRLLARLPRATVAAVDADPLLLSLGRSGYGHVRGLHFTRLDLRVPGWSDALTLDRPADVAVSTTALHWLAEEHLRAVYAEVASVLRPGGLMLNGDHMDTGDTSPMLSALEKLVHDRETGRRFAEGRPEDWAEWWQATAADPALAGLVAEREQMPAAAERDHTESPLLSTHVAALRDAGFAEVGTLWQRGNNRLLAAITPTRP</sequence>
<organism evidence="2 3">
    <name type="scientific">Spongiactinospora gelatinilytica</name>
    <dbReference type="NCBI Taxonomy" id="2666298"/>
    <lineage>
        <taxon>Bacteria</taxon>
        <taxon>Bacillati</taxon>
        <taxon>Actinomycetota</taxon>
        <taxon>Actinomycetes</taxon>
        <taxon>Streptosporangiales</taxon>
        <taxon>Streptosporangiaceae</taxon>
        <taxon>Spongiactinospora</taxon>
    </lineage>
</organism>
<proteinExistence type="predicted"/>
<dbReference type="InterPro" id="IPR029063">
    <property type="entry name" value="SAM-dependent_MTases_sf"/>
</dbReference>
<dbReference type="Pfam" id="PF13649">
    <property type="entry name" value="Methyltransf_25"/>
    <property type="match status" value="1"/>
</dbReference>
<accession>A0A2W2FT53</accession>
<dbReference type="SUPFAM" id="SSF53335">
    <property type="entry name" value="S-adenosyl-L-methionine-dependent methyltransferases"/>
    <property type="match status" value="1"/>
</dbReference>
<protein>
    <submittedName>
        <fullName evidence="2">Methyltransferase type 11</fullName>
    </submittedName>
</protein>
<dbReference type="GO" id="GO:0008168">
    <property type="term" value="F:methyltransferase activity"/>
    <property type="evidence" value="ECO:0007669"/>
    <property type="project" value="UniProtKB-KW"/>
</dbReference>
<comment type="caution">
    <text evidence="2">The sequence shown here is derived from an EMBL/GenBank/DDBJ whole genome shotgun (WGS) entry which is preliminary data.</text>
</comment>
<dbReference type="RefSeq" id="WP_111169744.1">
    <property type="nucleotide sequence ID" value="NZ_POUA01000216.1"/>
</dbReference>
<dbReference type="CDD" id="cd02440">
    <property type="entry name" value="AdoMet_MTases"/>
    <property type="match status" value="1"/>
</dbReference>
<keyword evidence="3" id="KW-1185">Reference proteome</keyword>
<dbReference type="AlphaFoldDB" id="A0A2W2FT53"/>
<evidence type="ECO:0000313" key="3">
    <source>
        <dbReference type="Proteomes" id="UP000248544"/>
    </source>
</evidence>
<reference evidence="2 3" key="1">
    <citation type="submission" date="2018-01" db="EMBL/GenBank/DDBJ databases">
        <title>Draft genome sequence of Sphaerisporangium sp. 7K107.</title>
        <authorList>
            <person name="Sahin N."/>
            <person name="Saygin H."/>
            <person name="Ay H."/>
        </authorList>
    </citation>
    <scope>NUCLEOTIDE SEQUENCE [LARGE SCALE GENOMIC DNA]</scope>
    <source>
        <strain evidence="2 3">7K107</strain>
    </source>
</reference>
<keyword evidence="2" id="KW-0808">Transferase</keyword>
<dbReference type="InterPro" id="IPR041698">
    <property type="entry name" value="Methyltransf_25"/>
</dbReference>